<sequence length="103" mass="11830">MILSLLDLRYRQHISKVTAPVRQNEIHLPACPEWCRQTRGTHQFLLHVCALRLAPDLVEGGQLDLNPQSSQFKLFPHAVLLPNVLFSHHNSLNSIKVRRCSKM</sequence>
<proteinExistence type="predicted"/>
<comment type="caution">
    <text evidence="1">The sequence shown here is derived from an EMBL/GenBank/DDBJ whole genome shotgun (WGS) entry which is preliminary data.</text>
</comment>
<name>A0A834KXT7_ORYME</name>
<gene>
    <name evidence="1" type="ORF">FQA47_010226</name>
</gene>
<evidence type="ECO:0000313" key="1">
    <source>
        <dbReference type="EMBL" id="KAF6735100.1"/>
    </source>
</evidence>
<organism evidence="1 2">
    <name type="scientific">Oryzias melastigma</name>
    <name type="common">Marine medaka</name>
    <dbReference type="NCBI Taxonomy" id="30732"/>
    <lineage>
        <taxon>Eukaryota</taxon>
        <taxon>Metazoa</taxon>
        <taxon>Chordata</taxon>
        <taxon>Craniata</taxon>
        <taxon>Vertebrata</taxon>
        <taxon>Euteleostomi</taxon>
        <taxon>Actinopterygii</taxon>
        <taxon>Neopterygii</taxon>
        <taxon>Teleostei</taxon>
        <taxon>Neoteleostei</taxon>
        <taxon>Acanthomorphata</taxon>
        <taxon>Ovalentaria</taxon>
        <taxon>Atherinomorphae</taxon>
        <taxon>Beloniformes</taxon>
        <taxon>Adrianichthyidae</taxon>
        <taxon>Oryziinae</taxon>
        <taxon>Oryzias</taxon>
    </lineage>
</organism>
<reference evidence="1" key="1">
    <citation type="journal article" name="BMC Genomics">
        <title>Long-read sequencing and de novo genome assembly of marine medaka (Oryzias melastigma).</title>
        <authorList>
            <person name="Liang P."/>
            <person name="Saqib H.S.A."/>
            <person name="Ni X."/>
            <person name="Shen Y."/>
        </authorList>
    </citation>
    <scope>NUCLEOTIDE SEQUENCE</scope>
    <source>
        <strain evidence="1">Bigg-433</strain>
    </source>
</reference>
<dbReference type="EMBL" id="WKFB01000118">
    <property type="protein sequence ID" value="KAF6735100.1"/>
    <property type="molecule type" value="Genomic_DNA"/>
</dbReference>
<evidence type="ECO:0000313" key="2">
    <source>
        <dbReference type="Proteomes" id="UP000646548"/>
    </source>
</evidence>
<protein>
    <submittedName>
        <fullName evidence="1">Uncharacterized protein</fullName>
    </submittedName>
</protein>
<dbReference type="Proteomes" id="UP000646548">
    <property type="component" value="Unassembled WGS sequence"/>
</dbReference>
<accession>A0A834KXT7</accession>
<dbReference type="AlphaFoldDB" id="A0A834KXT7"/>